<dbReference type="GO" id="GO:0003700">
    <property type="term" value="F:DNA-binding transcription factor activity"/>
    <property type="evidence" value="ECO:0007669"/>
    <property type="project" value="InterPro"/>
</dbReference>
<accession>A0A1M7IW88</accession>
<keyword evidence="5" id="KW-0238">DNA-binding</keyword>
<evidence type="ECO:0000313" key="9">
    <source>
        <dbReference type="Proteomes" id="UP000184038"/>
    </source>
</evidence>
<evidence type="ECO:0000256" key="2">
    <source>
        <dbReference type="ARBA" id="ARBA00022491"/>
    </source>
</evidence>
<dbReference type="AlphaFoldDB" id="A0A1M7IW88"/>
<protein>
    <submittedName>
        <fullName evidence="8">Fur family transcriptional regulator, ferric uptake regulator</fullName>
    </submittedName>
</protein>
<dbReference type="InterPro" id="IPR036390">
    <property type="entry name" value="WH_DNA-bd_sf"/>
</dbReference>
<sequence length="140" mass="16155">MATSNEYKTKQKEVIQNYLENHGENHVTIDEVLNHLRDNQISVGRTTIYRYMEKLTEAGTLRKYFLEEGMGACYQYIGENKECNSHFHLKCIKCGVLLHVKCDYLSGADKHILSEHGFEIDNTKTVLYGWCKACKSNKEG</sequence>
<evidence type="ECO:0000256" key="6">
    <source>
        <dbReference type="ARBA" id="ARBA00023163"/>
    </source>
</evidence>
<keyword evidence="2" id="KW-0678">Repressor</keyword>
<evidence type="ECO:0000256" key="4">
    <source>
        <dbReference type="ARBA" id="ARBA00023015"/>
    </source>
</evidence>
<dbReference type="Pfam" id="PF01475">
    <property type="entry name" value="FUR"/>
    <property type="match status" value="1"/>
</dbReference>
<keyword evidence="6" id="KW-0804">Transcription</keyword>
<feature type="binding site" evidence="7">
    <location>
        <position position="131"/>
    </location>
    <ligand>
        <name>Zn(2+)</name>
        <dbReference type="ChEBI" id="CHEBI:29105"/>
    </ligand>
</feature>
<feature type="binding site" evidence="7">
    <location>
        <position position="134"/>
    </location>
    <ligand>
        <name>Zn(2+)</name>
        <dbReference type="ChEBI" id="CHEBI:29105"/>
    </ligand>
</feature>
<name>A0A1M7IW88_9FIRM</name>
<comment type="cofactor">
    <cofactor evidence="7">
        <name>Zn(2+)</name>
        <dbReference type="ChEBI" id="CHEBI:29105"/>
    </cofactor>
    <text evidence="7">Binds 1 zinc ion per subunit.</text>
</comment>
<feature type="binding site" evidence="7">
    <location>
        <position position="94"/>
    </location>
    <ligand>
        <name>Zn(2+)</name>
        <dbReference type="ChEBI" id="CHEBI:29105"/>
    </ligand>
</feature>
<dbReference type="InterPro" id="IPR043135">
    <property type="entry name" value="Fur_C"/>
</dbReference>
<keyword evidence="7" id="KW-0479">Metal-binding</keyword>
<feature type="binding site" evidence="7">
    <location>
        <position position="91"/>
    </location>
    <ligand>
        <name>Zn(2+)</name>
        <dbReference type="ChEBI" id="CHEBI:29105"/>
    </ligand>
</feature>
<reference evidence="8 9" key="1">
    <citation type="submission" date="2016-11" db="EMBL/GenBank/DDBJ databases">
        <authorList>
            <person name="Jaros S."/>
            <person name="Januszkiewicz K."/>
            <person name="Wedrychowicz H."/>
        </authorList>
    </citation>
    <scope>NUCLEOTIDE SEQUENCE [LARGE SCALE GENOMIC DNA]</scope>
    <source>
        <strain evidence="8 9">DSM 15930</strain>
    </source>
</reference>
<dbReference type="Gene3D" id="1.10.10.10">
    <property type="entry name" value="Winged helix-like DNA-binding domain superfamily/Winged helix DNA-binding domain"/>
    <property type="match status" value="1"/>
</dbReference>
<dbReference type="SUPFAM" id="SSF46785">
    <property type="entry name" value="Winged helix' DNA-binding domain"/>
    <property type="match status" value="1"/>
</dbReference>
<keyword evidence="3 7" id="KW-0862">Zinc</keyword>
<organism evidence="8 9">
    <name type="scientific">Anaerosporobacter mobilis DSM 15930</name>
    <dbReference type="NCBI Taxonomy" id="1120996"/>
    <lineage>
        <taxon>Bacteria</taxon>
        <taxon>Bacillati</taxon>
        <taxon>Bacillota</taxon>
        <taxon>Clostridia</taxon>
        <taxon>Lachnospirales</taxon>
        <taxon>Lachnospiraceae</taxon>
        <taxon>Anaerosporobacter</taxon>
    </lineage>
</organism>
<dbReference type="OrthoDB" id="8659436at2"/>
<dbReference type="STRING" id="1120996.SAMN02746066_01987"/>
<evidence type="ECO:0000256" key="5">
    <source>
        <dbReference type="ARBA" id="ARBA00023125"/>
    </source>
</evidence>
<evidence type="ECO:0000256" key="3">
    <source>
        <dbReference type="ARBA" id="ARBA00022833"/>
    </source>
</evidence>
<keyword evidence="4" id="KW-0805">Transcription regulation</keyword>
<dbReference type="RefSeq" id="WP_073286912.1">
    <property type="nucleotide sequence ID" value="NZ_FRCP01000010.1"/>
</dbReference>
<evidence type="ECO:0000256" key="1">
    <source>
        <dbReference type="ARBA" id="ARBA00007957"/>
    </source>
</evidence>
<dbReference type="InterPro" id="IPR002481">
    <property type="entry name" value="FUR"/>
</dbReference>
<evidence type="ECO:0000313" key="8">
    <source>
        <dbReference type="EMBL" id="SHM44935.1"/>
    </source>
</evidence>
<dbReference type="CDD" id="cd07153">
    <property type="entry name" value="Fur_like"/>
    <property type="match status" value="1"/>
</dbReference>
<gene>
    <name evidence="8" type="ORF">SAMN02746066_01987</name>
</gene>
<dbReference type="GO" id="GO:0000976">
    <property type="term" value="F:transcription cis-regulatory region binding"/>
    <property type="evidence" value="ECO:0007669"/>
    <property type="project" value="TreeGrafter"/>
</dbReference>
<dbReference type="InterPro" id="IPR036388">
    <property type="entry name" value="WH-like_DNA-bd_sf"/>
</dbReference>
<dbReference type="PANTHER" id="PTHR33202:SF7">
    <property type="entry name" value="FERRIC UPTAKE REGULATION PROTEIN"/>
    <property type="match status" value="1"/>
</dbReference>
<dbReference type="Proteomes" id="UP000184038">
    <property type="component" value="Unassembled WGS sequence"/>
</dbReference>
<dbReference type="GO" id="GO:0045892">
    <property type="term" value="P:negative regulation of DNA-templated transcription"/>
    <property type="evidence" value="ECO:0007669"/>
    <property type="project" value="TreeGrafter"/>
</dbReference>
<proteinExistence type="inferred from homology"/>
<dbReference type="Gene3D" id="3.30.1490.190">
    <property type="match status" value="1"/>
</dbReference>
<dbReference type="GO" id="GO:1900376">
    <property type="term" value="P:regulation of secondary metabolite biosynthetic process"/>
    <property type="evidence" value="ECO:0007669"/>
    <property type="project" value="TreeGrafter"/>
</dbReference>
<comment type="similarity">
    <text evidence="1">Belongs to the Fur family.</text>
</comment>
<dbReference type="GO" id="GO:0008270">
    <property type="term" value="F:zinc ion binding"/>
    <property type="evidence" value="ECO:0007669"/>
    <property type="project" value="TreeGrafter"/>
</dbReference>
<evidence type="ECO:0000256" key="7">
    <source>
        <dbReference type="PIRSR" id="PIRSR602481-1"/>
    </source>
</evidence>
<dbReference type="EMBL" id="FRCP01000010">
    <property type="protein sequence ID" value="SHM44935.1"/>
    <property type="molecule type" value="Genomic_DNA"/>
</dbReference>
<keyword evidence="9" id="KW-1185">Reference proteome</keyword>
<dbReference type="PANTHER" id="PTHR33202">
    <property type="entry name" value="ZINC UPTAKE REGULATION PROTEIN"/>
    <property type="match status" value="1"/>
</dbReference>